<proteinExistence type="predicted"/>
<feature type="region of interest" description="Disordered" evidence="1">
    <location>
        <begin position="841"/>
        <end position="862"/>
    </location>
</feature>
<feature type="compositionally biased region" description="Basic and acidic residues" evidence="1">
    <location>
        <begin position="1776"/>
        <end position="1785"/>
    </location>
</feature>
<name>A0AAD3DEF6_9CHLO</name>
<organism evidence="2 3">
    <name type="scientific">Astrephomene gubernaculifera</name>
    <dbReference type="NCBI Taxonomy" id="47775"/>
    <lineage>
        <taxon>Eukaryota</taxon>
        <taxon>Viridiplantae</taxon>
        <taxon>Chlorophyta</taxon>
        <taxon>core chlorophytes</taxon>
        <taxon>Chlorophyceae</taxon>
        <taxon>CS clade</taxon>
        <taxon>Chlamydomonadales</taxon>
        <taxon>Astrephomenaceae</taxon>
        <taxon>Astrephomene</taxon>
    </lineage>
</organism>
<feature type="compositionally biased region" description="Low complexity" evidence="1">
    <location>
        <begin position="1457"/>
        <end position="1473"/>
    </location>
</feature>
<feature type="region of interest" description="Disordered" evidence="1">
    <location>
        <begin position="1011"/>
        <end position="1035"/>
    </location>
</feature>
<feature type="region of interest" description="Disordered" evidence="1">
    <location>
        <begin position="580"/>
        <end position="638"/>
    </location>
</feature>
<reference evidence="2 3" key="1">
    <citation type="journal article" date="2021" name="Sci. Rep.">
        <title>Genome sequencing of the multicellular alga Astrephomene provides insights into convergent evolution of germ-soma differentiation.</title>
        <authorList>
            <person name="Yamashita S."/>
            <person name="Yamamoto K."/>
            <person name="Matsuzaki R."/>
            <person name="Suzuki S."/>
            <person name="Yamaguchi H."/>
            <person name="Hirooka S."/>
            <person name="Minakuchi Y."/>
            <person name="Miyagishima S."/>
            <person name="Kawachi M."/>
            <person name="Toyoda A."/>
            <person name="Nozaki H."/>
        </authorList>
    </citation>
    <scope>NUCLEOTIDE SEQUENCE [LARGE SCALE GENOMIC DNA]</scope>
    <source>
        <strain evidence="2 3">NIES-4017</strain>
    </source>
</reference>
<dbReference type="EMBL" id="BMAR01000001">
    <property type="protein sequence ID" value="GFR40270.1"/>
    <property type="molecule type" value="Genomic_DNA"/>
</dbReference>
<feature type="region of interest" description="Disordered" evidence="1">
    <location>
        <begin position="1766"/>
        <end position="1785"/>
    </location>
</feature>
<feature type="region of interest" description="Disordered" evidence="1">
    <location>
        <begin position="360"/>
        <end position="432"/>
    </location>
</feature>
<feature type="compositionally biased region" description="Low complexity" evidence="1">
    <location>
        <begin position="1416"/>
        <end position="1429"/>
    </location>
</feature>
<protein>
    <submittedName>
        <fullName evidence="2">Uncharacterized protein</fullName>
    </submittedName>
</protein>
<feature type="compositionally biased region" description="Gly residues" evidence="1">
    <location>
        <begin position="609"/>
        <end position="622"/>
    </location>
</feature>
<comment type="caution">
    <text evidence="2">The sequence shown here is derived from an EMBL/GenBank/DDBJ whole genome shotgun (WGS) entry which is preliminary data.</text>
</comment>
<feature type="compositionally biased region" description="Low complexity" evidence="1">
    <location>
        <begin position="1281"/>
        <end position="1290"/>
    </location>
</feature>
<feature type="region of interest" description="Disordered" evidence="1">
    <location>
        <begin position="654"/>
        <end position="747"/>
    </location>
</feature>
<feature type="region of interest" description="Disordered" evidence="1">
    <location>
        <begin position="1410"/>
        <end position="1429"/>
    </location>
</feature>
<evidence type="ECO:0000313" key="2">
    <source>
        <dbReference type="EMBL" id="GFR40270.1"/>
    </source>
</evidence>
<feature type="compositionally biased region" description="Gly residues" evidence="1">
    <location>
        <begin position="688"/>
        <end position="697"/>
    </location>
</feature>
<gene>
    <name evidence="2" type="ORF">Agub_g449</name>
</gene>
<accession>A0AAD3DEF6</accession>
<feature type="region of interest" description="Disordered" evidence="1">
    <location>
        <begin position="520"/>
        <end position="541"/>
    </location>
</feature>
<evidence type="ECO:0000256" key="1">
    <source>
        <dbReference type="SAM" id="MobiDB-lite"/>
    </source>
</evidence>
<feature type="compositionally biased region" description="Basic and acidic residues" evidence="1">
    <location>
        <begin position="311"/>
        <end position="322"/>
    </location>
</feature>
<feature type="compositionally biased region" description="Polar residues" evidence="1">
    <location>
        <begin position="737"/>
        <end position="747"/>
    </location>
</feature>
<feature type="region of interest" description="Disordered" evidence="1">
    <location>
        <begin position="77"/>
        <end position="109"/>
    </location>
</feature>
<keyword evidence="3" id="KW-1185">Reference proteome</keyword>
<feature type="region of interest" description="Disordered" evidence="1">
    <location>
        <begin position="1446"/>
        <end position="1494"/>
    </location>
</feature>
<feature type="compositionally biased region" description="Gly residues" evidence="1">
    <location>
        <begin position="710"/>
        <end position="719"/>
    </location>
</feature>
<feature type="compositionally biased region" description="Low complexity" evidence="1">
    <location>
        <begin position="1015"/>
        <end position="1027"/>
    </location>
</feature>
<feature type="region of interest" description="Disordered" evidence="1">
    <location>
        <begin position="311"/>
        <end position="346"/>
    </location>
</feature>
<sequence length="1785" mass="183742">MPRRAATPDSVSEGGDPPPDATLSAIERAIESAGTRDQGLLRALVQARELCPSDPVGAQRLLDDILNAQVLLGIGRGVVDGDESPETRAGPLGRDGVEVSTSSDRTVSNCSDGGGIGEAALILYGNDYMAGGTLEERWSSAPPTVVLPSGTELYSWQAVLCDLLSSSKKDLYSFREKLAFAVQLLQLNPVARCTIVPLELQRVLDTSDSAAQLQGDLRNFILEFSKSSEPLFRVCIDCSARRLVRRSPVPPANRFSCGHSCCVFPVRSCKPGGWDEFDDWKKLFPLPLLDIAALGAQSRWLRRPEKLAKDEAPMLARRDDPSPHGLASAAPAFGGSATDPDEFPFGGRAGTVFAKRVLPSERRQQQHLRRGAQQFAPTLDMEEEDDGDYTGPPPKAARRINGAGSTTLPTAPAPAPMDADEDEEPLDGPPSLAPWLAAAGAVAAAAAGTGSQAQQALPDNLPILDADGVLQLGMVVSPGDRAQHGHGHGGHGKGYGHAAGKTLPVVLSEGGRLRLVSRANGLGLASPPGGGSDAAATQPQLSQQQQELIVMAAVAAAQQQLQQQNSSKQQPREYDNYSFRIQDQNQPSEPELGMRNSHRSMSMADSGQGVSGGRGGNRGSGRGRNDSMQDAAAAAGNHAATAAAAQALARFDRSMQPPPDRDVGESRLPTRGSITSRDEAAGHMAAGRGRGAGGGSSIGDPSPSLRLGLAAGGGGGDSVSGGRSVHRDLGDAADAPSLNTRLSTDSGTTQVFPLLPFGRAQAAASLHGPGRGPKGTSRDGPQLSEVSGGISVGAGGSRLRGTAAAAAASAGLPPQMDQVLRPPAEVQQHLRLLALQQQLLMQQEQQQQPGGAGGSSGRPQRQPRMVRLSNGQLAAHLGPAEVDDVMADAGPETRPGVYRPVAVTRNAVTRNALGLNEVHELIILPNGRKALMLPERAPTEVEVEVPVQRVGIAGGGKALQHLHDEGGDLPYSDGTGARDVLPVAMGPARLESGLRETKSGSGGWALQLGTETQKRQLSSRQQQQLNQGAVRGSSERFPTAAKQYGDLLLQEQMDLDQPQHAAKQYEDLLLQEQMNLDQPQHAFEEPEPPQQLRQHRIGSAKTAVATAAGEVLELQSRPMFEGGASAFAVQQLQQRRQMPSASAPTIAAASVAMGARAGKAKAMSASVVPAGSTATSSLATAPVKMGSPGGTLQSLPVSAAAVATAAAAGGGGGTGSVISVMRTTDGRVFLVEPIQSVDMDGPPLAAYSGGPPEPATSLVTTMAHSPPPSSRRRQAPTASDSAISGPSAGTAGASLGTARAAAAAAATTAAAAPGPCSATTTTTTSGARVGGAVIGLVPVTAAGGSQGIRRLLLQPIGASAKDLNLDTRELPRVQTGTVVALQAPGNGAVVGMTRGSSYASLHDVLDTVSSQPLQKGGDAAAARGSSAQQDSALLLRPQSLGTAVADGGFPHGVVGPQQQQQAQALQAAVSAKQEAGGSSPGRADPQQGGSHGTAVAAALGGGASARPGLAAAALSLPPPLSSEELEAAAPNAWESYLQAVLMLAASPFPANLPGACMPRAPGFGDKPDFLRSIPTQEQLKPEACDVPWSSRLVLRGSDSRAGGSSGGRPSTVCGVPMQQLSPGEHMEIVRICGEVPKDLLRLLPPVLVVSDMRLRKDIAVANPRSKPLMIWLSPDSTAQQREAVDRLSLIRVGFVVQLDEHHDFVLSPQEIRGEIVLVSVVLQRGAPNAEKAAGVAPVAPNTAAVASAAASYGRWDSDAAAAAGAALGAPMGHPRPAMERTEPSN</sequence>
<feature type="region of interest" description="Disordered" evidence="1">
    <location>
        <begin position="1"/>
        <end position="20"/>
    </location>
</feature>
<feature type="region of interest" description="Disordered" evidence="1">
    <location>
        <begin position="763"/>
        <end position="794"/>
    </location>
</feature>
<feature type="compositionally biased region" description="Polar residues" evidence="1">
    <location>
        <begin position="99"/>
        <end position="109"/>
    </location>
</feature>
<evidence type="ECO:0000313" key="3">
    <source>
        <dbReference type="Proteomes" id="UP001054857"/>
    </source>
</evidence>
<dbReference type="Proteomes" id="UP001054857">
    <property type="component" value="Unassembled WGS sequence"/>
</dbReference>
<feature type="region of interest" description="Disordered" evidence="1">
    <location>
        <begin position="1241"/>
        <end position="1290"/>
    </location>
</feature>